<dbReference type="PANTHER" id="PTHR44591:SF3">
    <property type="entry name" value="RESPONSE REGULATORY DOMAIN-CONTAINING PROTEIN"/>
    <property type="match status" value="1"/>
</dbReference>
<evidence type="ECO:0000259" key="2">
    <source>
        <dbReference type="PROSITE" id="PS50110"/>
    </source>
</evidence>
<evidence type="ECO:0000313" key="4">
    <source>
        <dbReference type="Proteomes" id="UP000000792"/>
    </source>
</evidence>
<dbReference type="PROSITE" id="PS50110">
    <property type="entry name" value="RESPONSE_REGULATORY"/>
    <property type="match status" value="1"/>
</dbReference>
<dbReference type="PANTHER" id="PTHR44591">
    <property type="entry name" value="STRESS RESPONSE REGULATOR PROTEIN 1"/>
    <property type="match status" value="1"/>
</dbReference>
<evidence type="ECO:0000256" key="1">
    <source>
        <dbReference type="ARBA" id="ARBA00022553"/>
    </source>
</evidence>
<dbReference type="InterPro" id="IPR001789">
    <property type="entry name" value="Sig_transdc_resp-reg_receiver"/>
</dbReference>
<reference evidence="3 4" key="1">
    <citation type="journal article" date="2010" name="Proc. Natl. Acad. Sci. U.S.A.">
        <title>Nitrosopumilus maritimus genome reveals unique mechanisms for nitrification and autotrophy in globally distributed marine crenarchaea.</title>
        <authorList>
            <person name="Walker C.B."/>
            <person name="de la Torre J.R."/>
            <person name="Klotz M.G."/>
            <person name="Urakawa H."/>
            <person name="Pinel N."/>
            <person name="Arp D.J."/>
            <person name="Brochier-Armanet C."/>
            <person name="Chain P.S."/>
            <person name="Chan P.P."/>
            <person name="Gollabgir A."/>
            <person name="Hemp J."/>
            <person name="Hugler M."/>
            <person name="Karr E.A."/>
            <person name="Konneke M."/>
            <person name="Shin M."/>
            <person name="Lawton T.J."/>
            <person name="Lowe T."/>
            <person name="Martens-Habbena W."/>
            <person name="Sayavedra-Soto L.A."/>
            <person name="Lang D."/>
            <person name="Sievert S.M."/>
            <person name="Rosenzweig A.C."/>
            <person name="Manning G."/>
            <person name="Stahl D.A."/>
        </authorList>
    </citation>
    <scope>NUCLEOTIDE SEQUENCE [LARGE SCALE GENOMIC DNA]</scope>
    <source>
        <strain evidence="3 4">SCM1</strain>
    </source>
</reference>
<dbReference type="STRING" id="436308.Nmar_1248"/>
<accession>A9A1G5</accession>
<dbReference type="InParanoid" id="A9A1G5"/>
<dbReference type="KEGG" id="nmr:Nmar_1248"/>
<gene>
    <name evidence="3" type="ordered locus">Nmar_1248</name>
</gene>
<dbReference type="SMART" id="SM00448">
    <property type="entry name" value="REC"/>
    <property type="match status" value="1"/>
</dbReference>
<feature type="domain" description="Response regulatory" evidence="2">
    <location>
        <begin position="1"/>
        <end position="99"/>
    </location>
</feature>
<dbReference type="PhylomeDB" id="A9A1G5"/>
<name>A9A1G5_NITMS</name>
<dbReference type="SUPFAM" id="SSF52172">
    <property type="entry name" value="CheY-like"/>
    <property type="match status" value="1"/>
</dbReference>
<protein>
    <submittedName>
        <fullName evidence="3">Response regulator receiver protein</fullName>
    </submittedName>
</protein>
<keyword evidence="1" id="KW-0597">Phosphoprotein</keyword>
<dbReference type="Gene3D" id="3.40.50.2300">
    <property type="match status" value="1"/>
</dbReference>
<dbReference type="EMBL" id="CP000866">
    <property type="protein sequence ID" value="ABX13144.1"/>
    <property type="molecule type" value="Genomic_DNA"/>
</dbReference>
<evidence type="ECO:0000313" key="3">
    <source>
        <dbReference type="EMBL" id="ABX13144.1"/>
    </source>
</evidence>
<organism evidence="3 4">
    <name type="scientific">Nitrosopumilus maritimus (strain SCM1)</name>
    <dbReference type="NCBI Taxonomy" id="436308"/>
    <lineage>
        <taxon>Archaea</taxon>
        <taxon>Nitrososphaerota</taxon>
        <taxon>Nitrososphaeria</taxon>
        <taxon>Nitrosopumilales</taxon>
        <taxon>Nitrosopumilaceae</taxon>
        <taxon>Nitrosopumilus</taxon>
    </lineage>
</organism>
<proteinExistence type="predicted"/>
<dbReference type="InterPro" id="IPR011006">
    <property type="entry name" value="CheY-like_superfamily"/>
</dbReference>
<dbReference type="InterPro" id="IPR050595">
    <property type="entry name" value="Bact_response_regulator"/>
</dbReference>
<dbReference type="HOGENOM" id="CLU_000445_69_15_2"/>
<dbReference type="Pfam" id="PF00072">
    <property type="entry name" value="Response_reg"/>
    <property type="match status" value="1"/>
</dbReference>
<dbReference type="eggNOG" id="arCOG02391">
    <property type="taxonomic scope" value="Archaea"/>
</dbReference>
<dbReference type="Proteomes" id="UP000000792">
    <property type="component" value="Chromosome"/>
</dbReference>
<sequence>MLMDEGYDVIPAINGEDGITKFRESKPDIVFLDIKMPGIDGYEAFFRIKKIDSDAKIVFASSYALENEKYKKAKEMDLCGIINKPADFDEYEKMIKKYAKND</sequence>
<dbReference type="GO" id="GO:0000160">
    <property type="term" value="P:phosphorelay signal transduction system"/>
    <property type="evidence" value="ECO:0007669"/>
    <property type="project" value="InterPro"/>
</dbReference>
<dbReference type="AlphaFoldDB" id="A9A1G5"/>
<keyword evidence="4" id="KW-1185">Reference proteome</keyword>
<dbReference type="EnsemblBacteria" id="ABX13144">
    <property type="protein sequence ID" value="ABX13144"/>
    <property type="gene ID" value="Nmar_1248"/>
</dbReference>